<dbReference type="PANTHER" id="PTHR33713:SF9">
    <property type="entry name" value="ANTITOXIN"/>
    <property type="match status" value="1"/>
</dbReference>
<dbReference type="InterPro" id="IPR006442">
    <property type="entry name" value="Antitoxin_Phd/YefM"/>
</dbReference>
<evidence type="ECO:0000256" key="2">
    <source>
        <dbReference type="RuleBase" id="RU362080"/>
    </source>
</evidence>
<dbReference type="InterPro" id="IPR036165">
    <property type="entry name" value="YefM-like_sf"/>
</dbReference>
<keyword evidence="4" id="KW-1185">Reference proteome</keyword>
<dbReference type="SUPFAM" id="SSF143120">
    <property type="entry name" value="YefM-like"/>
    <property type="match status" value="1"/>
</dbReference>
<name>A0A850R398_9GAMM</name>
<dbReference type="AlphaFoldDB" id="A0A850R398"/>
<dbReference type="InterPro" id="IPR051405">
    <property type="entry name" value="phD/YefM_antitoxin"/>
</dbReference>
<protein>
    <recommendedName>
        <fullName evidence="2">Antitoxin</fullName>
    </recommendedName>
</protein>
<comment type="similarity">
    <text evidence="1 2">Belongs to the phD/YefM antitoxin family.</text>
</comment>
<sequence length="86" mass="9789">MSASTWSLQDAKNRFSAVVDAAQRGEPQWVTRRGKPVSVVISAETFERLQQLERASAPSFTDVLLNLPQDDEPFERLPLQQRDVEF</sequence>
<dbReference type="PANTHER" id="PTHR33713">
    <property type="entry name" value="ANTITOXIN YAFN-RELATED"/>
    <property type="match status" value="1"/>
</dbReference>
<dbReference type="Proteomes" id="UP000592294">
    <property type="component" value="Unassembled WGS sequence"/>
</dbReference>
<gene>
    <name evidence="3" type="ORF">HW932_01010</name>
</gene>
<comment type="function">
    <text evidence="2">Antitoxin component of a type II toxin-antitoxin (TA) system.</text>
</comment>
<evidence type="ECO:0000313" key="3">
    <source>
        <dbReference type="EMBL" id="NVZ07838.1"/>
    </source>
</evidence>
<comment type="caution">
    <text evidence="3">The sequence shown here is derived from an EMBL/GenBank/DDBJ whole genome shotgun (WGS) entry which is preliminary data.</text>
</comment>
<dbReference type="RefSeq" id="WP_176974641.1">
    <property type="nucleotide sequence ID" value="NZ_JABZEO010000001.1"/>
</dbReference>
<accession>A0A850R398</accession>
<dbReference type="NCBIfam" id="TIGR01552">
    <property type="entry name" value="phd_fam"/>
    <property type="match status" value="1"/>
</dbReference>
<dbReference type="EMBL" id="JABZEO010000001">
    <property type="protein sequence ID" value="NVZ07838.1"/>
    <property type="molecule type" value="Genomic_DNA"/>
</dbReference>
<dbReference type="Gene3D" id="3.40.1620.10">
    <property type="entry name" value="YefM-like domain"/>
    <property type="match status" value="1"/>
</dbReference>
<evidence type="ECO:0000256" key="1">
    <source>
        <dbReference type="ARBA" id="ARBA00009981"/>
    </source>
</evidence>
<evidence type="ECO:0000313" key="4">
    <source>
        <dbReference type="Proteomes" id="UP000592294"/>
    </source>
</evidence>
<dbReference type="Pfam" id="PF02604">
    <property type="entry name" value="PhdYeFM_antitox"/>
    <property type="match status" value="1"/>
</dbReference>
<proteinExistence type="inferred from homology"/>
<reference evidence="3 4" key="1">
    <citation type="submission" date="2020-06" db="EMBL/GenBank/DDBJ databases">
        <title>Whole-genome sequence of Allochromatium humboldtianum DSM 21881, type strain.</title>
        <authorList>
            <person name="Kyndt J.A."/>
            <person name="Meyer T.E."/>
        </authorList>
    </citation>
    <scope>NUCLEOTIDE SEQUENCE [LARGE SCALE GENOMIC DNA]</scope>
    <source>
        <strain evidence="3 4">DSM 21881</strain>
    </source>
</reference>
<organism evidence="3 4">
    <name type="scientific">Allochromatium humboldtianum</name>
    <dbReference type="NCBI Taxonomy" id="504901"/>
    <lineage>
        <taxon>Bacteria</taxon>
        <taxon>Pseudomonadati</taxon>
        <taxon>Pseudomonadota</taxon>
        <taxon>Gammaproteobacteria</taxon>
        <taxon>Chromatiales</taxon>
        <taxon>Chromatiaceae</taxon>
        <taxon>Allochromatium</taxon>
    </lineage>
</organism>